<evidence type="ECO:0000256" key="2">
    <source>
        <dbReference type="ARBA" id="ARBA00007957"/>
    </source>
</evidence>
<feature type="binding site" evidence="9">
    <location>
        <position position="135"/>
    </location>
    <ligand>
        <name>Zn(2+)</name>
        <dbReference type="ChEBI" id="CHEBI:29105"/>
    </ligand>
</feature>
<accession>A0A0Q3WXA0</accession>
<dbReference type="PANTHER" id="PTHR33202:SF1">
    <property type="entry name" value="FERRIC UPTAKE REGULATION PROTEIN"/>
    <property type="match status" value="1"/>
</dbReference>
<keyword evidence="5 9" id="KW-0862">Zinc</keyword>
<dbReference type="GO" id="GO:0000976">
    <property type="term" value="F:transcription cis-regulatory region binding"/>
    <property type="evidence" value="ECO:0007669"/>
    <property type="project" value="TreeGrafter"/>
</dbReference>
<dbReference type="PATRIC" id="fig|157838.3.peg.1859"/>
<evidence type="ECO:0000256" key="3">
    <source>
        <dbReference type="ARBA" id="ARBA00022490"/>
    </source>
</evidence>
<dbReference type="SUPFAM" id="SSF46785">
    <property type="entry name" value="Winged helix' DNA-binding domain"/>
    <property type="match status" value="1"/>
</dbReference>
<gene>
    <name evidence="11" type="ORF">AN964_08475</name>
</gene>
<reference evidence="11 12" key="1">
    <citation type="submission" date="2015-09" db="EMBL/GenBank/DDBJ databases">
        <title>Genome sequencing project for genomic taxonomy and phylogenomics of Bacillus-like bacteria.</title>
        <authorList>
            <person name="Liu B."/>
            <person name="Wang J."/>
            <person name="Zhu Y."/>
            <person name="Liu G."/>
            <person name="Chen Q."/>
            <person name="Chen Z."/>
            <person name="Lan J."/>
            <person name="Che J."/>
            <person name="Ge C."/>
            <person name="Shi H."/>
            <person name="Pan Z."/>
            <person name="Liu X."/>
        </authorList>
    </citation>
    <scope>NUCLEOTIDE SEQUENCE [LARGE SCALE GENOMIC DNA]</scope>
    <source>
        <strain evidence="11 12">LMG 18435</strain>
    </source>
</reference>
<protein>
    <submittedName>
        <fullName evidence="11">Fur family transcriptional regulator</fullName>
    </submittedName>
</protein>
<feature type="binding site" evidence="9">
    <location>
        <position position="132"/>
    </location>
    <ligand>
        <name>Zn(2+)</name>
        <dbReference type="ChEBI" id="CHEBI:29105"/>
    </ligand>
</feature>
<dbReference type="InterPro" id="IPR043135">
    <property type="entry name" value="Fur_C"/>
</dbReference>
<keyword evidence="6" id="KW-0805">Transcription regulation</keyword>
<evidence type="ECO:0000256" key="9">
    <source>
        <dbReference type="PIRSR" id="PIRSR602481-1"/>
    </source>
</evidence>
<dbReference type="GO" id="GO:0008270">
    <property type="term" value="F:zinc ion binding"/>
    <property type="evidence" value="ECO:0007669"/>
    <property type="project" value="TreeGrafter"/>
</dbReference>
<keyword evidence="8" id="KW-0804">Transcription</keyword>
<dbReference type="Gene3D" id="3.30.1490.190">
    <property type="match status" value="1"/>
</dbReference>
<evidence type="ECO:0000313" key="11">
    <source>
        <dbReference type="EMBL" id="KQL53527.1"/>
    </source>
</evidence>
<evidence type="ECO:0000256" key="10">
    <source>
        <dbReference type="PIRSR" id="PIRSR602481-2"/>
    </source>
</evidence>
<evidence type="ECO:0000313" key="12">
    <source>
        <dbReference type="Proteomes" id="UP000051888"/>
    </source>
</evidence>
<dbReference type="GO" id="GO:1900376">
    <property type="term" value="P:regulation of secondary metabolite biosynthetic process"/>
    <property type="evidence" value="ECO:0007669"/>
    <property type="project" value="TreeGrafter"/>
</dbReference>
<keyword evidence="7" id="KW-0238">DNA-binding</keyword>
<organism evidence="11 12">
    <name type="scientific">Heyndrickxia shackletonii</name>
    <dbReference type="NCBI Taxonomy" id="157838"/>
    <lineage>
        <taxon>Bacteria</taxon>
        <taxon>Bacillati</taxon>
        <taxon>Bacillota</taxon>
        <taxon>Bacilli</taxon>
        <taxon>Bacillales</taxon>
        <taxon>Bacillaceae</taxon>
        <taxon>Heyndrickxia</taxon>
    </lineage>
</organism>
<sequence>MHLAEAMQTLKEKGYKHTGKREQMLELFASNNKYLTAKDVLEYMKEDYPGLSFDTIYRNLSLFAELEILEATELSGEKHFRFSCSTNNHHHHFICLDCGKTKEIEICPMNHIEEDMKGYEVSGHKFEIYGKCPDCITHHQM</sequence>
<feature type="binding site" evidence="9">
    <location>
        <position position="95"/>
    </location>
    <ligand>
        <name>Zn(2+)</name>
        <dbReference type="ChEBI" id="CHEBI:29105"/>
    </ligand>
</feature>
<evidence type="ECO:0000256" key="5">
    <source>
        <dbReference type="ARBA" id="ARBA00022833"/>
    </source>
</evidence>
<comment type="caution">
    <text evidence="11">The sequence shown here is derived from an EMBL/GenBank/DDBJ whole genome shotgun (WGS) entry which is preliminary data.</text>
</comment>
<dbReference type="STRING" id="157838.AN964_08475"/>
<keyword evidence="12" id="KW-1185">Reference proteome</keyword>
<dbReference type="OrthoDB" id="8659436at2"/>
<evidence type="ECO:0000256" key="8">
    <source>
        <dbReference type="ARBA" id="ARBA00023163"/>
    </source>
</evidence>
<dbReference type="Proteomes" id="UP000051888">
    <property type="component" value="Unassembled WGS sequence"/>
</dbReference>
<comment type="cofactor">
    <cofactor evidence="9">
        <name>Zn(2+)</name>
        <dbReference type="ChEBI" id="CHEBI:29105"/>
    </cofactor>
    <text evidence="9">Binds 1 zinc ion per subunit.</text>
</comment>
<dbReference type="GO" id="GO:0003700">
    <property type="term" value="F:DNA-binding transcription factor activity"/>
    <property type="evidence" value="ECO:0007669"/>
    <property type="project" value="InterPro"/>
</dbReference>
<dbReference type="InterPro" id="IPR002481">
    <property type="entry name" value="FUR"/>
</dbReference>
<dbReference type="CDD" id="cd07153">
    <property type="entry name" value="Fur_like"/>
    <property type="match status" value="1"/>
</dbReference>
<comment type="similarity">
    <text evidence="2">Belongs to the Fur family.</text>
</comment>
<evidence type="ECO:0000256" key="6">
    <source>
        <dbReference type="ARBA" id="ARBA00023015"/>
    </source>
</evidence>
<feature type="binding site" evidence="10">
    <location>
        <position position="124"/>
    </location>
    <ligand>
        <name>Fe cation</name>
        <dbReference type="ChEBI" id="CHEBI:24875"/>
    </ligand>
</feature>
<keyword evidence="9" id="KW-0479">Metal-binding</keyword>
<feature type="binding site" evidence="10">
    <location>
        <position position="89"/>
    </location>
    <ligand>
        <name>Fe cation</name>
        <dbReference type="ChEBI" id="CHEBI:24875"/>
    </ligand>
</feature>
<evidence type="ECO:0000256" key="1">
    <source>
        <dbReference type="ARBA" id="ARBA00004496"/>
    </source>
</evidence>
<keyword evidence="4" id="KW-0678">Repressor</keyword>
<dbReference type="GO" id="GO:0005737">
    <property type="term" value="C:cytoplasm"/>
    <property type="evidence" value="ECO:0007669"/>
    <property type="project" value="UniProtKB-SubCell"/>
</dbReference>
<keyword evidence="3" id="KW-0963">Cytoplasm</keyword>
<proteinExistence type="inferred from homology"/>
<keyword evidence="10" id="KW-0408">Iron</keyword>
<dbReference type="Gene3D" id="1.10.10.10">
    <property type="entry name" value="Winged helix-like DNA-binding domain superfamily/Winged helix DNA-binding domain"/>
    <property type="match status" value="1"/>
</dbReference>
<evidence type="ECO:0000256" key="7">
    <source>
        <dbReference type="ARBA" id="ARBA00023125"/>
    </source>
</evidence>
<dbReference type="InterPro" id="IPR036390">
    <property type="entry name" value="WH_DNA-bd_sf"/>
</dbReference>
<dbReference type="RefSeq" id="WP_055739258.1">
    <property type="nucleotide sequence ID" value="NZ_JAAIWL010000011.1"/>
</dbReference>
<dbReference type="GO" id="GO:0045892">
    <property type="term" value="P:negative regulation of DNA-templated transcription"/>
    <property type="evidence" value="ECO:0007669"/>
    <property type="project" value="TreeGrafter"/>
</dbReference>
<dbReference type="Pfam" id="PF01475">
    <property type="entry name" value="FUR"/>
    <property type="match status" value="1"/>
</dbReference>
<name>A0A0Q3WXA0_9BACI</name>
<comment type="subcellular location">
    <subcellularLocation>
        <location evidence="1">Cytoplasm</location>
    </subcellularLocation>
</comment>
<dbReference type="PANTHER" id="PTHR33202">
    <property type="entry name" value="ZINC UPTAKE REGULATION PROTEIN"/>
    <property type="match status" value="1"/>
</dbReference>
<dbReference type="EMBL" id="LJJC01000004">
    <property type="protein sequence ID" value="KQL53527.1"/>
    <property type="molecule type" value="Genomic_DNA"/>
</dbReference>
<evidence type="ECO:0000256" key="4">
    <source>
        <dbReference type="ARBA" id="ARBA00022491"/>
    </source>
</evidence>
<dbReference type="FunFam" id="1.10.10.10:FF:000169">
    <property type="entry name" value="Transcriptional regulator, Fur family"/>
    <property type="match status" value="1"/>
</dbReference>
<dbReference type="AlphaFoldDB" id="A0A0Q3WXA0"/>
<feature type="binding site" evidence="9">
    <location>
        <position position="98"/>
    </location>
    <ligand>
        <name>Zn(2+)</name>
        <dbReference type="ChEBI" id="CHEBI:29105"/>
    </ligand>
</feature>
<comment type="cofactor">
    <cofactor evidence="10">
        <name>Mn(2+)</name>
        <dbReference type="ChEBI" id="CHEBI:29035"/>
    </cofactor>
    <cofactor evidence="10">
        <name>Fe(2+)</name>
        <dbReference type="ChEBI" id="CHEBI:29033"/>
    </cofactor>
    <text evidence="10">Binds 1 Mn(2+) or Fe(2+) ion per subunit.</text>
</comment>
<dbReference type="InterPro" id="IPR036388">
    <property type="entry name" value="WH-like_DNA-bd_sf"/>
</dbReference>